<feature type="region of interest" description="Disordered" evidence="1">
    <location>
        <begin position="169"/>
        <end position="202"/>
    </location>
</feature>
<feature type="region of interest" description="Disordered" evidence="1">
    <location>
        <begin position="128"/>
        <end position="149"/>
    </location>
</feature>
<feature type="compositionally biased region" description="Polar residues" evidence="1">
    <location>
        <begin position="128"/>
        <end position="142"/>
    </location>
</feature>
<feature type="region of interest" description="Disordered" evidence="1">
    <location>
        <begin position="332"/>
        <end position="367"/>
    </location>
</feature>
<evidence type="ECO:0000259" key="2">
    <source>
        <dbReference type="SMART" id="SM01054"/>
    </source>
</evidence>
<dbReference type="SMART" id="SM01054">
    <property type="entry name" value="CaM_binding"/>
    <property type="match status" value="1"/>
</dbReference>
<dbReference type="PANTHER" id="PTHR33349">
    <property type="entry name" value="EMB|CAB62594.1"/>
    <property type="match status" value="1"/>
</dbReference>
<evidence type="ECO:0000256" key="1">
    <source>
        <dbReference type="SAM" id="MobiDB-lite"/>
    </source>
</evidence>
<dbReference type="EnsemblPlants" id="Kaladp0040s0464.1.v1.1">
    <property type="protein sequence ID" value="Kaladp0040s0464.1.v1.1.CDS.1"/>
    <property type="gene ID" value="Kaladp0040s0464.v1.1"/>
</dbReference>
<dbReference type="Gramene" id="Kaladp0040s0464.1.v1.1">
    <property type="protein sequence ID" value="Kaladp0040s0464.1.v1.1.CDS.1"/>
    <property type="gene ID" value="Kaladp0040s0464.v1.1"/>
</dbReference>
<feature type="region of interest" description="Disordered" evidence="1">
    <location>
        <begin position="270"/>
        <end position="289"/>
    </location>
</feature>
<feature type="compositionally biased region" description="Basic and acidic residues" evidence="1">
    <location>
        <begin position="63"/>
        <end position="83"/>
    </location>
</feature>
<accession>A0A7N0TMZ8</accession>
<dbReference type="InterPro" id="IPR012417">
    <property type="entry name" value="CaM-bd_dom_pln"/>
</dbReference>
<feature type="region of interest" description="Disordered" evidence="1">
    <location>
        <begin position="63"/>
        <end position="84"/>
    </location>
</feature>
<sequence length="498" mass="55345">MGKDMEGNAEIENPAPKAQEGFFSATLTPGNIADKTMIPSRYMGASVGSCHDFCKYGMKQDLNKEQKDSSRRNSGHKSCDTKRGLGFATMMMKDEFSRQEAFESQNSSGSLVQERKFSPLSKVCASPSTAGMSVNASRTEPLSDSPKVGKFRCSSKVRELRNLGKRISKDGQAKSQIKPVVKKRISKDTSRPPFSTSPQVPVAKVDSKVGRLCKKRNVMRLRSPNKAEAPKLEGRGVFTSDPGIKSVNCMPMERPGQVRRPVVSIRAKNLKRCQSDSMASRLPSPLEKTKRALRSTRSGIHRNPSSLSMSASTKTRALRLVQTVPVDVTLTHREAKDSSQNSNIEAKEQALDLSEESTVHSHTAKRVKKPIQETHHAPPVKLKFRRGKSVDLRDQKSSPWKMVLRRGRILSEPQHAPGVTRLRSFKRSGTVDDMLNLKGKTSREKVVLRHQDVVENKTIQNSFNNVIEETASKLVETRKSKVKALVGAFETVFSLQSY</sequence>
<dbReference type="Pfam" id="PF07839">
    <property type="entry name" value="CaM_binding"/>
    <property type="match status" value="1"/>
</dbReference>
<evidence type="ECO:0000313" key="4">
    <source>
        <dbReference type="Proteomes" id="UP000594263"/>
    </source>
</evidence>
<protein>
    <recommendedName>
        <fullName evidence="2">Calmodulin-binding domain-containing protein</fullName>
    </recommendedName>
</protein>
<name>A0A7N0TMZ8_KALFE</name>
<keyword evidence="4" id="KW-1185">Reference proteome</keyword>
<evidence type="ECO:0000313" key="3">
    <source>
        <dbReference type="EnsemblPlants" id="Kaladp0040s0464.1.v1.1.CDS.1"/>
    </source>
</evidence>
<dbReference type="GO" id="GO:0005516">
    <property type="term" value="F:calmodulin binding"/>
    <property type="evidence" value="ECO:0007669"/>
    <property type="project" value="InterPro"/>
</dbReference>
<dbReference type="AlphaFoldDB" id="A0A7N0TMZ8"/>
<dbReference type="PANTHER" id="PTHR33349:SF41">
    <property type="entry name" value="EMB|CAB62594.1"/>
    <property type="match status" value="1"/>
</dbReference>
<organism evidence="3 4">
    <name type="scientific">Kalanchoe fedtschenkoi</name>
    <name type="common">Lavender scallops</name>
    <name type="synonym">South American air plant</name>
    <dbReference type="NCBI Taxonomy" id="63787"/>
    <lineage>
        <taxon>Eukaryota</taxon>
        <taxon>Viridiplantae</taxon>
        <taxon>Streptophyta</taxon>
        <taxon>Embryophyta</taxon>
        <taxon>Tracheophyta</taxon>
        <taxon>Spermatophyta</taxon>
        <taxon>Magnoliopsida</taxon>
        <taxon>eudicotyledons</taxon>
        <taxon>Gunneridae</taxon>
        <taxon>Pentapetalae</taxon>
        <taxon>Saxifragales</taxon>
        <taxon>Crassulaceae</taxon>
        <taxon>Kalanchoe</taxon>
    </lineage>
</organism>
<feature type="domain" description="Calmodulin-binding" evidence="2">
    <location>
        <begin position="378"/>
        <end position="494"/>
    </location>
</feature>
<proteinExistence type="predicted"/>
<reference evidence="3" key="1">
    <citation type="submission" date="2021-01" db="UniProtKB">
        <authorList>
            <consortium name="EnsemblPlants"/>
        </authorList>
    </citation>
    <scope>IDENTIFICATION</scope>
</reference>
<dbReference type="Proteomes" id="UP000594263">
    <property type="component" value="Unplaced"/>
</dbReference>